<keyword evidence="3" id="KW-0274">FAD</keyword>
<evidence type="ECO:0000256" key="1">
    <source>
        <dbReference type="ARBA" id="ARBA00009183"/>
    </source>
</evidence>
<dbReference type="InterPro" id="IPR050346">
    <property type="entry name" value="FMO-like"/>
</dbReference>
<comment type="caution">
    <text evidence="6">The sequence shown here is derived from an EMBL/GenBank/DDBJ whole genome shotgun (WGS) entry which is preliminary data.</text>
</comment>
<sequence length="375" mass="43268">SSQFASFVSQEMYKAAKRVCVIGAGPSGMSALYQFKQLEMKGQEIPEIVCFDKQSDWGGLWKYSWQTGTDEYGEPVHGSMYQGLWTNGPKEAYELPDYTWKEHFGKPVPSYPPREIIYDYLQSRWSKNDLRPWIRFSHVVRQVTYNDSTNDFTVVVKDLSEDKVLPAERFDYVIVASGHFSVPKMPSFPGIDQFPGRVIHSHSFRNASHFKGKRVLVIGSSYSAEDIALQCLKYGAENIICCWRTRPMGFKWPPRITEKPMLTLIEESTVHFKDGSTAEVDDIILCTGYHYSLPFMEESLRLKTDNNLYPEGLYKSILWTRGGNNKVLYIGMQDQSYTFPMFDVQAKWVVNYIMGELKLPGKEEMETDSRSWITR</sequence>
<feature type="non-terminal residue" evidence="6">
    <location>
        <position position="1"/>
    </location>
</feature>
<dbReference type="InterPro" id="IPR020946">
    <property type="entry name" value="Flavin_mOase-like"/>
</dbReference>
<dbReference type="InterPro" id="IPR036188">
    <property type="entry name" value="FAD/NAD-bd_sf"/>
</dbReference>
<gene>
    <name evidence="6" type="ORF">PLOB_00012044</name>
</gene>
<evidence type="ECO:0008006" key="8">
    <source>
        <dbReference type="Google" id="ProtNLM"/>
    </source>
</evidence>
<evidence type="ECO:0000256" key="4">
    <source>
        <dbReference type="ARBA" id="ARBA00022857"/>
    </source>
</evidence>
<keyword evidence="2" id="KW-0285">Flavoprotein</keyword>
<dbReference type="EMBL" id="CALNXK010000165">
    <property type="protein sequence ID" value="CAH3171562.1"/>
    <property type="molecule type" value="Genomic_DNA"/>
</dbReference>
<name>A0ABN8R100_9CNID</name>
<evidence type="ECO:0000313" key="6">
    <source>
        <dbReference type="EMBL" id="CAH3171562.1"/>
    </source>
</evidence>
<dbReference type="SUPFAM" id="SSF51905">
    <property type="entry name" value="FAD/NAD(P)-binding domain"/>
    <property type="match status" value="2"/>
</dbReference>
<evidence type="ECO:0000313" key="7">
    <source>
        <dbReference type="Proteomes" id="UP001159405"/>
    </source>
</evidence>
<keyword evidence="5" id="KW-0560">Oxidoreductase</keyword>
<dbReference type="PIRSF" id="PIRSF000332">
    <property type="entry name" value="FMO"/>
    <property type="match status" value="1"/>
</dbReference>
<keyword evidence="4" id="KW-0521">NADP</keyword>
<dbReference type="Gene3D" id="3.50.50.60">
    <property type="entry name" value="FAD/NAD(P)-binding domain"/>
    <property type="match status" value="2"/>
</dbReference>
<evidence type="ECO:0000256" key="5">
    <source>
        <dbReference type="ARBA" id="ARBA00023002"/>
    </source>
</evidence>
<proteinExistence type="inferred from homology"/>
<protein>
    <recommendedName>
        <fullName evidence="8">Flavin-containing monooxygenase</fullName>
    </recommendedName>
</protein>
<evidence type="ECO:0000256" key="3">
    <source>
        <dbReference type="ARBA" id="ARBA00022827"/>
    </source>
</evidence>
<accession>A0ABN8R100</accession>
<keyword evidence="7" id="KW-1185">Reference proteome</keyword>
<dbReference type="PANTHER" id="PTHR23023">
    <property type="entry name" value="DIMETHYLANILINE MONOOXYGENASE"/>
    <property type="match status" value="1"/>
</dbReference>
<dbReference type="Proteomes" id="UP001159405">
    <property type="component" value="Unassembled WGS sequence"/>
</dbReference>
<dbReference type="PRINTS" id="PR00370">
    <property type="entry name" value="FMOXYGENASE"/>
</dbReference>
<dbReference type="InterPro" id="IPR000960">
    <property type="entry name" value="Flavin_mOase"/>
</dbReference>
<evidence type="ECO:0000256" key="2">
    <source>
        <dbReference type="ARBA" id="ARBA00022630"/>
    </source>
</evidence>
<dbReference type="Pfam" id="PF00743">
    <property type="entry name" value="FMO-like"/>
    <property type="match status" value="2"/>
</dbReference>
<reference evidence="6 7" key="1">
    <citation type="submission" date="2022-05" db="EMBL/GenBank/DDBJ databases">
        <authorList>
            <consortium name="Genoscope - CEA"/>
            <person name="William W."/>
        </authorList>
    </citation>
    <scope>NUCLEOTIDE SEQUENCE [LARGE SCALE GENOMIC DNA]</scope>
</reference>
<organism evidence="6 7">
    <name type="scientific">Porites lobata</name>
    <dbReference type="NCBI Taxonomy" id="104759"/>
    <lineage>
        <taxon>Eukaryota</taxon>
        <taxon>Metazoa</taxon>
        <taxon>Cnidaria</taxon>
        <taxon>Anthozoa</taxon>
        <taxon>Hexacorallia</taxon>
        <taxon>Scleractinia</taxon>
        <taxon>Fungiina</taxon>
        <taxon>Poritidae</taxon>
        <taxon>Porites</taxon>
    </lineage>
</organism>
<comment type="similarity">
    <text evidence="1">Belongs to the FMO family.</text>
</comment>